<dbReference type="Pfam" id="PF14844">
    <property type="entry name" value="PH_BEACH"/>
    <property type="match status" value="1"/>
</dbReference>
<evidence type="ECO:0000259" key="6">
    <source>
        <dbReference type="PROSITE" id="PS51783"/>
    </source>
</evidence>
<dbReference type="InterPro" id="IPR013320">
    <property type="entry name" value="ConA-like_dom_sf"/>
</dbReference>
<dbReference type="InterPro" id="IPR000409">
    <property type="entry name" value="BEACH_dom"/>
</dbReference>
<sequence length="2775" mass="308191">MATRSSRHRSSTSASNRLATTAAAGILRDLLHGVQALISSQSFLPPQQQLPIDHDISTAPLRQNSIEGRYPDTQAVLRYVGHIHQHLAASPPPSSAQDDFRHMHGFQLLLSLLCSFSGFYDPQVRSEAEKCALFEILHATLSVLSAAFRGHHGNRQYFCHRVEGGGWEVLEQAIASIGLGVSDSDIWGNCQLFGKLLSFALDDQKMDELFQWVASVSVSDSPARPKVAIAESSRATDNQISGLAQRPRRRTENGESGTDGRNVASYEAESGTESDDSFENISMEEAAGQSGGASANFDVVHMQERLGGIIGSKTELRNAEVMRTVIGFWECISRTPGGSANPISLLVLDTIGSLLRVSLSNLAALHSTGILSRFLRLLFAESTPLSSDERERVLPICRSLMYLGVNKLSDAQFLLSSTGHSASKFCLEMASKYTGPSFIQFDLSRCGYSSIELPSLGRSFPPMTGSGFTFTCWMRIDEFDPRSHTTIFGMFDPTQTCFLLLYLERDTRNLILQTSVKSLRPSVRFTSAKFQEKEWYHVALVHRRGKAQASLYVNGEFVEQIKAVYPLPPPNISTGLAESFVSFGSNNRAKPNLVKAFLGTPKDLSLQIGPGLVFSKWSLASSHLFEETLSDDFVAVHYRLGPRYQANYQDNLGGFQTYAESAQLALRNEFNAGKDDGSDILRAIRGKAASIVPEEKILMSTFPRSAFCADGAFLESLLFRSLSRTSAANLFSLTASSGAAIAVNGALPCINDALLRSHGVSILTGDPVLVRLYNFDDNLWRLAGFSSLALKLVKRATTAEELLRATEMVFHCINSSWRNSEAMERDNGYSILSMLLRAKLGTGSQLPLSTPTTSASPASEISDRRPKHTTDHWQGTSFQLLKLVLSFVGYNHTNPVDSLITNPLAYRILLIDFDTWRNAPIETQRLYYEQFDTFAVESKYHQFNSRRLLRMRVIKRLLDAMKVESISAEILPYFIKTFANLVRYNYNAEVHKSLALYITYTLYTSPASSLLRSPRNHGETPVTGRSDSFSAGRIPCRRNGGKLSVAVDSQSYLLPVAGTAKILTRKQLGVRILELYEELLCDKSALTIISKFSRTVTDKWLLFLLSSDDLNVLLSGCNILARLLVTQGSSYAQKFNYNSGIFWILAQRLRRWWTVPAVWLHVLSILFGRDASLTEVREPPISFDILVSIFGAASKIVCPGALGILAAMLQQGLGEVSKINDAPSELLSSDVAAADNPTTTSTLKFACATSLEKNKLLDAIIRFLANLHLSSAEFRDFALASDYLRLLSTALFPTVVSMEALLPEAELNTKNAPLQFDGAGVIIPQQTSASAMVRTSSINSNLSSSMHSMTGGSSADATADSTVLAPAELSTSTASRPGLSVSTRDRRSSSFILLTTQAAPSSWHTAKLAVHLEPKRQLVVISQDDNDNQEKLKSLIVDVLVDQVLVRKEFSGFNLGLQTPPSFQEHQVYFESSILQSTILRVYGILKHNLRILCEPKLLTNMARFTLHMTDAVFDGTFVNGVDVLLDLTGLVLEYLHRPEVASLKKVRLCNQAVMSLRALFLKVVLFRLADVNAEMESRKAQISDAEALPVLERIFYWQSILIDCLSTDASSDEYQMKLVFYQLYARLLDPNESVRLAAASIWRVILVQKPNESATVLRQCATTDQLHLARSFRNLTETDDGTFLEWVDKHRPSLDAFFLGGMSKFWEEFVTSENQRASDSLKLRLSRRSEKLKQWHGEVQERGKLFLRHEMANNAWTKSIYATEHFKLQRILQDQQDDVTYLATAFDKMERDLERPGAVFSAAASPTKWKLDRTEGRNRMRLRLLPDSSDRVKNILQAKKKSMEASAAAPKLTTAASASKSGAPAPGSAQTAVSETSFIASTKSITSSAAALQLHDTTPSSAGGIAAAPTPSTDTDSKYIPSSAEPNDALEAQDTENGTVPEDDFELIDDPNEPDGEDKFEDKNRKVMRRLQRGDVVQNVYNVSRIIGLDACEGILIAGKNALYLMDNVFQCRDGEIVNAWQAPADERDPFSQIITIKPTNTQDRDAAANNSSGANSQSPNQALKNVEQESRSWRWSDVISVSKRRFLFRDVALELFFRDGRSYLLTTIDNAKRDDMYGRLMARIPHATGPANALPNPEDVWRLEGIRINEDVPQTLSAKFGSIFNSSPWSPSMRRWQKGEMSNFHYLMLVNTMAGRTFNDLTQYPVFPWVLADYTSNELDLTNPATFRDFSKPMGAQTPQRQADFAMRYETLAEMGQPPFHYGTHYSSAMVVSSYLIRLPPFVQSFLLLQGGQFDHPDRLFYSIEGAWRSASHDNGADVRELIPEFFCLPEFLVNNNGYDFGRRQDGSKIDSVVLPPWAKKDPHIFIAKHREALESPYVSQHLHKWIDLVFGSKQRGEAAVESQNVFHHLSYDGAIDLDNIKDLQERAVVTSIIHNFGQTPRQVFSRPHQAREHGSCPVRRLDSSAESLARIPHSILESRERVASLIYVQKLDRLLCASPFRLNIPPVYDKYLEWGYADNSIRFYHSDNRKLAGLFEGLHVGQISCVAVAGSRMLITAGEDCVVTVHAVIQSSPGKPVKLLARSSLFGHKTPVTTVAVSNAFSTLLTVSQDGVAMLWDLNRLDFIRKLPGARPVECARINDVTGEILLCSGPNVVLYTLNGDLLLDQNVCGGSLGDSVQSCAFYEGAGNEWLENYLIFTGHRHGRVKIWRKAVSPLGRWVFELVRQLDHVDPKSETGANVDAAITCIAPMPQLVYTGDDDGRVCEWNLVQRDR</sequence>
<evidence type="ECO:0000259" key="5">
    <source>
        <dbReference type="PROSITE" id="PS50197"/>
    </source>
</evidence>
<dbReference type="Gene3D" id="1.10.1540.10">
    <property type="entry name" value="BEACH domain"/>
    <property type="match status" value="1"/>
</dbReference>
<feature type="compositionally biased region" description="Acidic residues" evidence="4">
    <location>
        <begin position="1942"/>
        <end position="1960"/>
    </location>
</feature>
<evidence type="ECO:0000256" key="3">
    <source>
        <dbReference type="PROSITE-ProRule" id="PRU00221"/>
    </source>
</evidence>
<feature type="compositionally biased region" description="Polar residues" evidence="4">
    <location>
        <begin position="233"/>
        <end position="242"/>
    </location>
</feature>
<dbReference type="SUPFAM" id="SSF49899">
    <property type="entry name" value="Concanavalin A-like lectins/glucanases"/>
    <property type="match status" value="1"/>
</dbReference>
<protein>
    <submittedName>
        <fullName evidence="7">Beige protein-like 1</fullName>
    </submittedName>
</protein>
<evidence type="ECO:0000256" key="1">
    <source>
        <dbReference type="ARBA" id="ARBA00022574"/>
    </source>
</evidence>
<dbReference type="InterPro" id="IPR036322">
    <property type="entry name" value="WD40_repeat_dom_sf"/>
</dbReference>
<evidence type="ECO:0000313" key="8">
    <source>
        <dbReference type="Proteomes" id="UP001642502"/>
    </source>
</evidence>
<reference evidence="7 8" key="1">
    <citation type="submission" date="2024-01" db="EMBL/GenBank/DDBJ databases">
        <authorList>
            <person name="Allen C."/>
            <person name="Tagirdzhanova G."/>
        </authorList>
    </citation>
    <scope>NUCLEOTIDE SEQUENCE [LARGE SCALE GENOMIC DNA]</scope>
    <source>
        <strain evidence="7 8">CBS 119000</strain>
    </source>
</reference>
<dbReference type="CDD" id="cd01201">
    <property type="entry name" value="PH_BEACH"/>
    <property type="match status" value="1"/>
</dbReference>
<dbReference type="InterPro" id="IPR011993">
    <property type="entry name" value="PH-like_dom_sf"/>
</dbReference>
<dbReference type="PROSITE" id="PS51783">
    <property type="entry name" value="PH_BEACH"/>
    <property type="match status" value="1"/>
</dbReference>
<dbReference type="PANTHER" id="PTHR46108">
    <property type="entry name" value="BLUE CHEESE"/>
    <property type="match status" value="1"/>
</dbReference>
<dbReference type="PROSITE" id="PS50082">
    <property type="entry name" value="WD_REPEATS_2"/>
    <property type="match status" value="1"/>
</dbReference>
<feature type="compositionally biased region" description="Low complexity" evidence="4">
    <location>
        <begin position="2049"/>
        <end position="2064"/>
    </location>
</feature>
<dbReference type="SUPFAM" id="SSF81837">
    <property type="entry name" value="BEACH domain"/>
    <property type="match status" value="1"/>
</dbReference>
<feature type="repeat" description="WD" evidence="3">
    <location>
        <begin position="2588"/>
        <end position="2629"/>
    </location>
</feature>
<dbReference type="SUPFAM" id="SSF50729">
    <property type="entry name" value="PH domain-like"/>
    <property type="match status" value="1"/>
</dbReference>
<evidence type="ECO:0000256" key="2">
    <source>
        <dbReference type="ARBA" id="ARBA00022737"/>
    </source>
</evidence>
<name>A0ABP0E1S5_9PEZI</name>
<feature type="region of interest" description="Disordered" evidence="4">
    <location>
        <begin position="227"/>
        <end position="277"/>
    </location>
</feature>
<dbReference type="Proteomes" id="UP001642502">
    <property type="component" value="Unassembled WGS sequence"/>
</dbReference>
<dbReference type="InterPro" id="IPR023362">
    <property type="entry name" value="PH-BEACH_dom"/>
</dbReference>
<dbReference type="EMBL" id="CAWUON010000112">
    <property type="protein sequence ID" value="CAK7273447.1"/>
    <property type="molecule type" value="Genomic_DNA"/>
</dbReference>
<dbReference type="InterPro" id="IPR051944">
    <property type="entry name" value="BEACH_domain_protein"/>
</dbReference>
<gene>
    <name evidence="7" type="primary">BPH1</name>
    <name evidence="7" type="ORF">SEPCBS119000_005660</name>
</gene>
<dbReference type="Pfam" id="PF00400">
    <property type="entry name" value="WD40"/>
    <property type="match status" value="1"/>
</dbReference>
<feature type="region of interest" description="Disordered" evidence="4">
    <location>
        <begin position="2043"/>
        <end position="2068"/>
    </location>
</feature>
<dbReference type="InterPro" id="IPR015943">
    <property type="entry name" value="WD40/YVTN_repeat-like_dom_sf"/>
</dbReference>
<dbReference type="SMART" id="SM01026">
    <property type="entry name" value="Beach"/>
    <property type="match status" value="1"/>
</dbReference>
<dbReference type="Pfam" id="PF13385">
    <property type="entry name" value="Laminin_G_3"/>
    <property type="match status" value="1"/>
</dbReference>
<organism evidence="7 8">
    <name type="scientific">Sporothrix epigloea</name>
    <dbReference type="NCBI Taxonomy" id="1892477"/>
    <lineage>
        <taxon>Eukaryota</taxon>
        <taxon>Fungi</taxon>
        <taxon>Dikarya</taxon>
        <taxon>Ascomycota</taxon>
        <taxon>Pezizomycotina</taxon>
        <taxon>Sordariomycetes</taxon>
        <taxon>Sordariomycetidae</taxon>
        <taxon>Ophiostomatales</taxon>
        <taxon>Ophiostomataceae</taxon>
        <taxon>Sporothrix</taxon>
    </lineage>
</organism>
<keyword evidence="1 3" id="KW-0853">WD repeat</keyword>
<dbReference type="Gene3D" id="2.30.29.30">
    <property type="entry name" value="Pleckstrin-homology domain (PH domain)/Phosphotyrosine-binding domain (PTB)"/>
    <property type="match status" value="1"/>
</dbReference>
<dbReference type="Gene3D" id="2.60.120.200">
    <property type="match status" value="1"/>
</dbReference>
<feature type="compositionally biased region" description="Low complexity" evidence="4">
    <location>
        <begin position="846"/>
        <end position="859"/>
    </location>
</feature>
<evidence type="ECO:0000256" key="4">
    <source>
        <dbReference type="SAM" id="MobiDB-lite"/>
    </source>
</evidence>
<dbReference type="InterPro" id="IPR019775">
    <property type="entry name" value="WD40_repeat_CS"/>
</dbReference>
<evidence type="ECO:0000313" key="7">
    <source>
        <dbReference type="EMBL" id="CAK7273447.1"/>
    </source>
</evidence>
<keyword evidence="2" id="KW-0677">Repeat</keyword>
<dbReference type="PROSITE" id="PS50294">
    <property type="entry name" value="WD_REPEATS_REGION"/>
    <property type="match status" value="1"/>
</dbReference>
<dbReference type="InterPro" id="IPR056252">
    <property type="entry name" value="Alfy-like_Arm-like"/>
</dbReference>
<dbReference type="PROSITE" id="PS50197">
    <property type="entry name" value="BEACH"/>
    <property type="match status" value="1"/>
</dbReference>
<proteinExistence type="predicted"/>
<feature type="compositionally biased region" description="Basic and acidic residues" evidence="4">
    <location>
        <begin position="861"/>
        <end position="870"/>
    </location>
</feature>
<dbReference type="Pfam" id="PF23295">
    <property type="entry name" value="Arm_4"/>
    <property type="match status" value="1"/>
</dbReference>
<comment type="caution">
    <text evidence="7">The sequence shown here is derived from an EMBL/GenBank/DDBJ whole genome shotgun (WGS) entry which is preliminary data.</text>
</comment>
<feature type="region of interest" description="Disordered" evidence="4">
    <location>
        <begin position="845"/>
        <end position="870"/>
    </location>
</feature>
<dbReference type="CDD" id="cd06071">
    <property type="entry name" value="Beach"/>
    <property type="match status" value="1"/>
</dbReference>
<dbReference type="InterPro" id="IPR036372">
    <property type="entry name" value="BEACH_dom_sf"/>
</dbReference>
<feature type="region of interest" description="Disordered" evidence="4">
    <location>
        <begin position="1900"/>
        <end position="1961"/>
    </location>
</feature>
<dbReference type="SUPFAM" id="SSF50978">
    <property type="entry name" value="WD40 repeat-like"/>
    <property type="match status" value="1"/>
</dbReference>
<dbReference type="Pfam" id="PF02138">
    <property type="entry name" value="Beach"/>
    <property type="match status" value="1"/>
</dbReference>
<accession>A0ABP0E1S5</accession>
<dbReference type="PANTHER" id="PTHR46108:SF4">
    <property type="entry name" value="BLUE CHEESE"/>
    <property type="match status" value="1"/>
</dbReference>
<feature type="domain" description="BEACH" evidence="5">
    <location>
        <begin position="2163"/>
        <end position="2454"/>
    </location>
</feature>
<feature type="domain" description="BEACH-type PH" evidence="6">
    <location>
        <begin position="1973"/>
        <end position="2123"/>
    </location>
</feature>
<dbReference type="PROSITE" id="PS00678">
    <property type="entry name" value="WD_REPEATS_1"/>
    <property type="match status" value="1"/>
</dbReference>
<dbReference type="Gene3D" id="2.130.10.10">
    <property type="entry name" value="YVTN repeat-like/Quinoprotein amine dehydrogenase"/>
    <property type="match status" value="1"/>
</dbReference>
<keyword evidence="8" id="KW-1185">Reference proteome</keyword>
<dbReference type="SMART" id="SM00320">
    <property type="entry name" value="WD40"/>
    <property type="match status" value="4"/>
</dbReference>
<dbReference type="InterPro" id="IPR001680">
    <property type="entry name" value="WD40_rpt"/>
</dbReference>